<dbReference type="STRING" id="1123237.Salmuc_01077"/>
<organism evidence="1 2">
    <name type="scientific">Salipiger mucosus DSM 16094</name>
    <dbReference type="NCBI Taxonomy" id="1123237"/>
    <lineage>
        <taxon>Bacteria</taxon>
        <taxon>Pseudomonadati</taxon>
        <taxon>Pseudomonadota</taxon>
        <taxon>Alphaproteobacteria</taxon>
        <taxon>Rhodobacterales</taxon>
        <taxon>Roseobacteraceae</taxon>
        <taxon>Salipiger</taxon>
    </lineage>
</organism>
<keyword evidence="2" id="KW-1185">Reference proteome</keyword>
<sequence length="51" mass="6068">MYRHDHCLLRTGAPPRRPDHIMQLFCIFATSKYPGLKAKNLYFKKYRMPVG</sequence>
<dbReference type="EMBL" id="APVH01000010">
    <property type="protein sequence ID" value="EPX85121.1"/>
    <property type="molecule type" value="Genomic_DNA"/>
</dbReference>
<name>S9QUU2_9RHOB</name>
<dbReference type="HOGENOM" id="CLU_3103631_0_0_5"/>
<reference evidence="2" key="1">
    <citation type="journal article" date="2014" name="Stand. Genomic Sci.">
        <title>Genome sequence of the exopolysaccharide-producing Salipiger mucosus type strain (DSM 16094(T)), a moderately halophilic member of the Roseobacter clade.</title>
        <authorList>
            <person name="Riedel T."/>
            <person name="Spring S."/>
            <person name="Fiebig A."/>
            <person name="Petersen J."/>
            <person name="Kyrpides N.C."/>
            <person name="Goker M."/>
            <person name="Klenk H.P."/>
        </authorList>
    </citation>
    <scope>NUCLEOTIDE SEQUENCE [LARGE SCALE GENOMIC DNA]</scope>
    <source>
        <strain evidence="2">DSM 16094</strain>
    </source>
</reference>
<evidence type="ECO:0000313" key="1">
    <source>
        <dbReference type="EMBL" id="EPX85121.1"/>
    </source>
</evidence>
<proteinExistence type="predicted"/>
<accession>S9QUU2</accession>
<gene>
    <name evidence="1" type="ORF">Salmuc_01077</name>
</gene>
<protein>
    <submittedName>
        <fullName evidence="1">Uncharacterized protein</fullName>
    </submittedName>
</protein>
<comment type="caution">
    <text evidence="1">The sequence shown here is derived from an EMBL/GenBank/DDBJ whole genome shotgun (WGS) entry which is preliminary data.</text>
</comment>
<dbReference type="AlphaFoldDB" id="S9QUU2"/>
<dbReference type="Proteomes" id="UP000015347">
    <property type="component" value="Unassembled WGS sequence"/>
</dbReference>
<evidence type="ECO:0000313" key="2">
    <source>
        <dbReference type="Proteomes" id="UP000015347"/>
    </source>
</evidence>